<dbReference type="OrthoDB" id="9785438at2"/>
<gene>
    <name evidence="1" type="ORF">DDZ16_08130</name>
</gene>
<dbReference type="Proteomes" id="UP000244956">
    <property type="component" value="Unassembled WGS sequence"/>
</dbReference>
<dbReference type="PANTHER" id="PTHR33639">
    <property type="entry name" value="THIOL-DISULFIDE OXIDOREDUCTASE DCC"/>
    <property type="match status" value="1"/>
</dbReference>
<proteinExistence type="predicted"/>
<organism evidence="1 2">
    <name type="scientific">Marinilabilia rubra</name>
    <dbReference type="NCBI Taxonomy" id="2162893"/>
    <lineage>
        <taxon>Bacteria</taxon>
        <taxon>Pseudomonadati</taxon>
        <taxon>Bacteroidota</taxon>
        <taxon>Bacteroidia</taxon>
        <taxon>Marinilabiliales</taxon>
        <taxon>Marinilabiliaceae</taxon>
        <taxon>Marinilabilia</taxon>
    </lineage>
</organism>
<dbReference type="GO" id="GO:0015035">
    <property type="term" value="F:protein-disulfide reductase activity"/>
    <property type="evidence" value="ECO:0007669"/>
    <property type="project" value="InterPro"/>
</dbReference>
<dbReference type="PANTHER" id="PTHR33639:SF2">
    <property type="entry name" value="DUF393 DOMAIN-CONTAINING PROTEIN"/>
    <property type="match status" value="1"/>
</dbReference>
<dbReference type="RefSeq" id="WP_109264068.1">
    <property type="nucleotide sequence ID" value="NZ_QEWP01000005.1"/>
</dbReference>
<accession>A0A2U2BA81</accession>
<keyword evidence="2" id="KW-1185">Reference proteome</keyword>
<dbReference type="Pfam" id="PF04134">
    <property type="entry name" value="DCC1-like"/>
    <property type="match status" value="1"/>
</dbReference>
<dbReference type="InterPro" id="IPR007263">
    <property type="entry name" value="DCC1-like"/>
</dbReference>
<protein>
    <submittedName>
        <fullName evidence="1">DUF393 domain-containing protein</fullName>
    </submittedName>
</protein>
<comment type="caution">
    <text evidence="1">The sequence shown here is derived from an EMBL/GenBank/DDBJ whole genome shotgun (WGS) entry which is preliminary data.</text>
</comment>
<dbReference type="EMBL" id="QEWP01000005">
    <property type="protein sequence ID" value="PWD99967.1"/>
    <property type="molecule type" value="Genomic_DNA"/>
</dbReference>
<dbReference type="InterPro" id="IPR052927">
    <property type="entry name" value="DCC_oxidoreductase"/>
</dbReference>
<evidence type="ECO:0000313" key="2">
    <source>
        <dbReference type="Proteomes" id="UP000244956"/>
    </source>
</evidence>
<reference evidence="1 2" key="1">
    <citation type="submission" date="2018-05" db="EMBL/GenBank/DDBJ databases">
        <title>Marinilabilia rubrum sp. nov., isolated from saltern sediment.</title>
        <authorList>
            <person name="Zhang R."/>
        </authorList>
    </citation>
    <scope>NUCLEOTIDE SEQUENCE [LARGE SCALE GENOMIC DNA]</scope>
    <source>
        <strain evidence="1 2">WTE16</strain>
    </source>
</reference>
<sequence>MIVLFDGFCVLCSGFAQWLHKKFGDSVRLIAMQSNDGRELLHKHGISPQKLDEVVVLQGHEVINGAPAILFIMQQTGWFGRVFSSVFKLFPSSWIKWGYRVVANNRYKWFGRKNTCTIIQD</sequence>
<dbReference type="AlphaFoldDB" id="A0A2U2BA81"/>
<evidence type="ECO:0000313" key="1">
    <source>
        <dbReference type="EMBL" id="PWD99967.1"/>
    </source>
</evidence>
<name>A0A2U2BA81_9BACT</name>